<evidence type="ECO:0000256" key="4">
    <source>
        <dbReference type="ARBA" id="ARBA00023242"/>
    </source>
</evidence>
<evidence type="ECO:0000256" key="3">
    <source>
        <dbReference type="ARBA" id="ARBA00023125"/>
    </source>
</evidence>
<dbReference type="InterPro" id="IPR050987">
    <property type="entry name" value="AtrR-like"/>
</dbReference>
<dbReference type="CDD" id="cd12148">
    <property type="entry name" value="fungal_TF_MHR"/>
    <property type="match status" value="1"/>
</dbReference>
<feature type="region of interest" description="Disordered" evidence="5">
    <location>
        <begin position="1"/>
        <end position="41"/>
    </location>
</feature>
<gene>
    <name evidence="6" type="ORF">GRF29_44g1665633</name>
</gene>
<protein>
    <submittedName>
        <fullName evidence="6">Uncharacterized protein</fullName>
    </submittedName>
</protein>
<accession>A0AAN6LYY1</accession>
<comment type="caution">
    <text evidence="6">The sequence shown here is derived from an EMBL/GenBank/DDBJ whole genome shotgun (WGS) entry which is preliminary data.</text>
</comment>
<reference evidence="6 7" key="1">
    <citation type="submission" date="2021-02" db="EMBL/GenBank/DDBJ databases">
        <title>Genome assembly of Pseudopithomyces chartarum.</title>
        <authorList>
            <person name="Jauregui R."/>
            <person name="Singh J."/>
            <person name="Voisey C."/>
        </authorList>
    </citation>
    <scope>NUCLEOTIDE SEQUENCE [LARGE SCALE GENOMIC DNA]</scope>
    <source>
        <strain evidence="6 7">AGR01</strain>
    </source>
</reference>
<evidence type="ECO:0000256" key="1">
    <source>
        <dbReference type="ARBA" id="ARBA00004123"/>
    </source>
</evidence>
<dbReference type="EMBL" id="WVTA01000005">
    <property type="protein sequence ID" value="KAK3210092.1"/>
    <property type="molecule type" value="Genomic_DNA"/>
</dbReference>
<dbReference type="GO" id="GO:0003700">
    <property type="term" value="F:DNA-binding transcription factor activity"/>
    <property type="evidence" value="ECO:0007669"/>
    <property type="project" value="InterPro"/>
</dbReference>
<feature type="region of interest" description="Disordered" evidence="5">
    <location>
        <begin position="593"/>
        <end position="673"/>
    </location>
</feature>
<dbReference type="PANTHER" id="PTHR46910">
    <property type="entry name" value="TRANSCRIPTION FACTOR PDR1"/>
    <property type="match status" value="1"/>
</dbReference>
<feature type="compositionally biased region" description="Polar residues" evidence="5">
    <location>
        <begin position="643"/>
        <end position="653"/>
    </location>
</feature>
<name>A0AAN6LYY1_9PLEO</name>
<dbReference type="PANTHER" id="PTHR46910:SF3">
    <property type="entry name" value="HALOTOLERANCE PROTEIN 9-RELATED"/>
    <property type="match status" value="1"/>
</dbReference>
<feature type="compositionally biased region" description="Low complexity" evidence="5">
    <location>
        <begin position="625"/>
        <end position="642"/>
    </location>
</feature>
<organism evidence="6 7">
    <name type="scientific">Pseudopithomyces chartarum</name>
    <dbReference type="NCBI Taxonomy" id="1892770"/>
    <lineage>
        <taxon>Eukaryota</taxon>
        <taxon>Fungi</taxon>
        <taxon>Dikarya</taxon>
        <taxon>Ascomycota</taxon>
        <taxon>Pezizomycotina</taxon>
        <taxon>Dothideomycetes</taxon>
        <taxon>Pleosporomycetidae</taxon>
        <taxon>Pleosporales</taxon>
        <taxon>Massarineae</taxon>
        <taxon>Didymosphaeriaceae</taxon>
        <taxon>Pseudopithomyces</taxon>
    </lineage>
</organism>
<dbReference type="GO" id="GO:0003677">
    <property type="term" value="F:DNA binding"/>
    <property type="evidence" value="ECO:0007669"/>
    <property type="project" value="UniProtKB-KW"/>
</dbReference>
<feature type="compositionally biased region" description="Polar residues" evidence="5">
    <location>
        <begin position="602"/>
        <end position="611"/>
    </location>
</feature>
<evidence type="ECO:0000313" key="6">
    <source>
        <dbReference type="EMBL" id="KAK3210092.1"/>
    </source>
</evidence>
<evidence type="ECO:0000313" key="7">
    <source>
        <dbReference type="Proteomes" id="UP001280581"/>
    </source>
</evidence>
<dbReference type="Proteomes" id="UP001280581">
    <property type="component" value="Unassembled WGS sequence"/>
</dbReference>
<evidence type="ECO:0000256" key="5">
    <source>
        <dbReference type="SAM" id="MobiDB-lite"/>
    </source>
</evidence>
<dbReference type="GO" id="GO:0005634">
    <property type="term" value="C:nucleus"/>
    <property type="evidence" value="ECO:0007669"/>
    <property type="project" value="UniProtKB-SubCell"/>
</dbReference>
<evidence type="ECO:0000256" key="2">
    <source>
        <dbReference type="ARBA" id="ARBA00022723"/>
    </source>
</evidence>
<dbReference type="GO" id="GO:0046872">
    <property type="term" value="F:metal ion binding"/>
    <property type="evidence" value="ECO:0007669"/>
    <property type="project" value="UniProtKB-KW"/>
</dbReference>
<comment type="subcellular location">
    <subcellularLocation>
        <location evidence="1">Nucleus</location>
    </subcellularLocation>
</comment>
<keyword evidence="3" id="KW-0238">DNA-binding</keyword>
<sequence length="673" mass="73026">MATNGPYGDAEEKAGGGPAMFVNQNGGGTPPQQQQAQHLPSDELQMREQLSQHMQQGNDMMHPQAHLQQMGAMNTAHHHFQTPPRPVHSPQHMAQSAQSVMGMDEHNAFVDHDGATRKRSKVSRACDECRRKKQPQGQSANYDFTAIDQSLEASSHFSRKRTFSMSDNFGEPYNRPSWSGHDRGTYNAEDPTVFHPLTREEPMNGTSEHSTTNNNRRVSFTEWTLVGNLITGSNEAAIKALRSSAPRALPPTDFTLNQMLHQCFEVVDAAKHTLDDPDHSRQFFNNLVYCQSLVLLFVASDRPKPGTVGNAAELLGRIAGVITETGLDDAKTLASLRDQDTELYQASRQTFWVAFILDRFHASSRSKNIMLPLHEGSPSREDFKLLGEEAYHLIRVADIVGQVASVSKASSIPDLDPASPFAFAALSATSPATKYLNGQISRFRESIDISNLPSNASPHLAYQYLRLLTARLSNFSSSVELMALTKDLLRNLSNSRITPLHHIFVSLVATSLGDLSERLETQIEAHAAMKELGDGIANELIINKSSDSFGWDAAILDLLHQKKGLAPSHGAPEQASPQQHLAGLQHLAAAAVGEREGADARPTSSSGNAHTATAAPRFDNDNDIAAAVAAATEAAKAQGQAQDPTTSIQQGSPNVGGSGTPYDPSALVKEDGF</sequence>
<dbReference type="AlphaFoldDB" id="A0AAN6LYY1"/>
<proteinExistence type="predicted"/>
<keyword evidence="4" id="KW-0539">Nucleus</keyword>
<keyword evidence="7" id="KW-1185">Reference proteome</keyword>
<keyword evidence="2" id="KW-0479">Metal-binding</keyword>